<reference evidence="1" key="1">
    <citation type="journal article" date="2018" name="Genome Biol.">
        <title>SKESA: strategic k-mer extension for scrupulous assemblies.</title>
        <authorList>
            <person name="Souvorov A."/>
            <person name="Agarwala R."/>
            <person name="Lipman D.J."/>
        </authorList>
    </citation>
    <scope>NUCLEOTIDE SEQUENCE</scope>
    <source>
        <strain evidence="1">405-87</strain>
    </source>
</reference>
<dbReference type="AlphaFoldDB" id="A0A753EKE1"/>
<organism evidence="1">
    <name type="scientific">Salmonella enterica subsp. houtenae serovar 45:g,z51:-</name>
    <dbReference type="NCBI Taxonomy" id="1967611"/>
    <lineage>
        <taxon>Bacteria</taxon>
        <taxon>Pseudomonadati</taxon>
        <taxon>Pseudomonadota</taxon>
        <taxon>Gammaproteobacteria</taxon>
        <taxon>Enterobacterales</taxon>
        <taxon>Enterobacteriaceae</taxon>
        <taxon>Salmonella</taxon>
    </lineage>
</organism>
<dbReference type="Pfam" id="PF06834">
    <property type="entry name" value="TraU"/>
    <property type="match status" value="1"/>
</dbReference>
<gene>
    <name evidence="1" type="ORF">GND80_004874</name>
    <name evidence="2" type="ORF">GND80_004877</name>
</gene>
<comment type="caution">
    <text evidence="1">The sequence shown here is derived from an EMBL/GenBank/DDBJ whole genome shotgun (WGS) entry which is preliminary data.</text>
</comment>
<dbReference type="EMBL" id="DAAWID010000116">
    <property type="protein sequence ID" value="HAF7989931.1"/>
    <property type="molecule type" value="Genomic_DNA"/>
</dbReference>
<dbReference type="InterPro" id="IPR009649">
    <property type="entry name" value="TraU"/>
</dbReference>
<reference evidence="1" key="2">
    <citation type="submission" date="2018-07" db="EMBL/GenBank/DDBJ databases">
        <authorList>
            <consortium name="NCBI Pathogen Detection Project"/>
        </authorList>
    </citation>
    <scope>NUCLEOTIDE SEQUENCE</scope>
    <source>
        <strain evidence="1">405-87</strain>
    </source>
</reference>
<evidence type="ECO:0000313" key="2">
    <source>
        <dbReference type="EMBL" id="HAF7989931.1"/>
    </source>
</evidence>
<proteinExistence type="predicted"/>
<name>A0A753EKE1_SALHO</name>
<feature type="non-terminal residue" evidence="1">
    <location>
        <position position="1"/>
    </location>
</feature>
<dbReference type="EMBL" id="DAAWID010000115">
    <property type="protein sequence ID" value="HAF7989928.1"/>
    <property type="molecule type" value="Genomic_DNA"/>
</dbReference>
<protein>
    <submittedName>
        <fullName evidence="1">Conjugal transfer protein TraU</fullName>
    </submittedName>
</protein>
<evidence type="ECO:0000313" key="1">
    <source>
        <dbReference type="EMBL" id="HAF7989928.1"/>
    </source>
</evidence>
<sequence>PIIPKSRWRYHLVNKYPDAGQCHPLGRSVTRWETGKNMPNDRRNFGYLFWRKRNCVFL</sequence>
<accession>A0A753EKE1</accession>